<gene>
    <name evidence="2" type="ORF">ACFQ1T_09600</name>
</gene>
<reference evidence="3" key="1">
    <citation type="journal article" date="2019" name="Int. J. Syst. Evol. Microbiol.">
        <title>The Global Catalogue of Microorganisms (GCM) 10K type strain sequencing project: providing services to taxonomists for standard genome sequencing and annotation.</title>
        <authorList>
            <consortium name="The Broad Institute Genomics Platform"/>
            <consortium name="The Broad Institute Genome Sequencing Center for Infectious Disease"/>
            <person name="Wu L."/>
            <person name="Ma J."/>
        </authorList>
    </citation>
    <scope>NUCLEOTIDE SEQUENCE [LARGE SCALE GENOMIC DNA]</scope>
    <source>
        <strain evidence="3">CCUG 59685</strain>
    </source>
</reference>
<proteinExistence type="predicted"/>
<name>A0ABW3GHF7_9PROT</name>
<keyword evidence="1" id="KW-0812">Transmembrane</keyword>
<evidence type="ECO:0000313" key="2">
    <source>
        <dbReference type="EMBL" id="MFD0930031.1"/>
    </source>
</evidence>
<keyword evidence="3" id="KW-1185">Reference proteome</keyword>
<evidence type="ECO:0000256" key="1">
    <source>
        <dbReference type="SAM" id="Phobius"/>
    </source>
</evidence>
<keyword evidence="1" id="KW-1133">Transmembrane helix</keyword>
<feature type="transmembrane region" description="Helical" evidence="1">
    <location>
        <begin position="66"/>
        <end position="82"/>
    </location>
</feature>
<feature type="transmembrane region" description="Helical" evidence="1">
    <location>
        <begin position="94"/>
        <end position="117"/>
    </location>
</feature>
<organism evidence="2 3">
    <name type="scientific">Methylophilus glucosoxydans</name>
    <dbReference type="NCBI Taxonomy" id="752553"/>
    <lineage>
        <taxon>Bacteria</taxon>
        <taxon>Pseudomonadati</taxon>
        <taxon>Pseudomonadota</taxon>
        <taxon>Betaproteobacteria</taxon>
        <taxon>Nitrosomonadales</taxon>
        <taxon>Methylophilaceae</taxon>
        <taxon>Methylophilus</taxon>
    </lineage>
</organism>
<dbReference type="EMBL" id="JBHTJW010000002">
    <property type="protein sequence ID" value="MFD0930031.1"/>
    <property type="molecule type" value="Genomic_DNA"/>
</dbReference>
<protein>
    <recommendedName>
        <fullName evidence="4">Transmembrane protein</fullName>
    </recommendedName>
</protein>
<evidence type="ECO:0008006" key="4">
    <source>
        <dbReference type="Google" id="ProtNLM"/>
    </source>
</evidence>
<comment type="caution">
    <text evidence="2">The sequence shown here is derived from an EMBL/GenBank/DDBJ whole genome shotgun (WGS) entry which is preliminary data.</text>
</comment>
<evidence type="ECO:0000313" key="3">
    <source>
        <dbReference type="Proteomes" id="UP001597106"/>
    </source>
</evidence>
<dbReference type="RefSeq" id="WP_379076006.1">
    <property type="nucleotide sequence ID" value="NZ_JBHTJW010000002.1"/>
</dbReference>
<dbReference type="Proteomes" id="UP001597106">
    <property type="component" value="Unassembled WGS sequence"/>
</dbReference>
<accession>A0ABW3GHF7</accession>
<sequence length="126" mass="14445">MFKSALMITAMIGALLAVGFELYAARGFAFLESASGLLITLWTIIPYLTLHAGYYFFEHPRIQKQWLSFSVIEVAVVAWLYFQTVVMYPDAQGGLIFLFLPVWQGTLNMLVGMLLYWRQSRLNRLP</sequence>
<keyword evidence="1" id="KW-0472">Membrane</keyword>
<feature type="transmembrane region" description="Helical" evidence="1">
    <location>
        <begin position="34"/>
        <end position="57"/>
    </location>
</feature>